<evidence type="ECO:0000313" key="1">
    <source>
        <dbReference type="EMBL" id="BCL61972.1"/>
    </source>
</evidence>
<dbReference type="Proteomes" id="UP000826725">
    <property type="component" value="Chromosome"/>
</dbReference>
<keyword evidence="2" id="KW-1185">Reference proteome</keyword>
<evidence type="ECO:0000313" key="2">
    <source>
        <dbReference type="Proteomes" id="UP000826725"/>
    </source>
</evidence>
<dbReference type="RefSeq" id="WP_228854376.1">
    <property type="nucleotide sequence ID" value="NZ_AP024086.1"/>
</dbReference>
<dbReference type="AlphaFoldDB" id="A0A8D5JMT9"/>
<gene>
    <name evidence="1" type="ORF">DGMP_26650</name>
</gene>
<name>A0A8D5JMT9_9BACT</name>
<proteinExistence type="predicted"/>
<accession>A0A8D5JMT9</accession>
<dbReference type="KEGG" id="dbk:DGMP_26650"/>
<reference evidence="1" key="1">
    <citation type="submission" date="2020-09" db="EMBL/GenBank/DDBJ databases">
        <title>Desulfogranum mesoprofundum gen. nov., sp. nov., a novel mesophilic, sulfate-reducing chemolithoautotroph isolated from a deep-sea hydrothermal vent chimney in the Suiyo Seamount.</title>
        <authorList>
            <person name="Hashimoto Y."/>
            <person name="Nakagawa S."/>
        </authorList>
    </citation>
    <scope>NUCLEOTIDE SEQUENCE</scope>
    <source>
        <strain evidence="1">KT2</strain>
    </source>
</reference>
<dbReference type="EMBL" id="AP024086">
    <property type="protein sequence ID" value="BCL61972.1"/>
    <property type="molecule type" value="Genomic_DNA"/>
</dbReference>
<sequence length="61" mass="6782">MALSADSRPHFTTIADFISSMDKDIVSLFLEVLLVCDEQKLIGKEMFAIDGCNGCSRLKTR</sequence>
<protein>
    <submittedName>
        <fullName evidence="1">Uncharacterized protein</fullName>
    </submittedName>
</protein>
<organism evidence="1 2">
    <name type="scientific">Desulfomarina profundi</name>
    <dbReference type="NCBI Taxonomy" id="2772557"/>
    <lineage>
        <taxon>Bacteria</taxon>
        <taxon>Pseudomonadati</taxon>
        <taxon>Thermodesulfobacteriota</taxon>
        <taxon>Desulfobulbia</taxon>
        <taxon>Desulfobulbales</taxon>
        <taxon>Desulfobulbaceae</taxon>
        <taxon>Desulfomarina</taxon>
    </lineage>
</organism>